<feature type="region of interest" description="Disordered" evidence="1">
    <location>
        <begin position="89"/>
        <end position="164"/>
    </location>
</feature>
<evidence type="ECO:0000313" key="3">
    <source>
        <dbReference type="EMBL" id="OGZ58251.1"/>
    </source>
</evidence>
<reference evidence="3 4" key="1">
    <citation type="journal article" date="2016" name="Nat. Commun.">
        <title>Thousands of microbial genomes shed light on interconnected biogeochemical processes in an aquifer system.</title>
        <authorList>
            <person name="Anantharaman K."/>
            <person name="Brown C.T."/>
            <person name="Hug L.A."/>
            <person name="Sharon I."/>
            <person name="Castelle C.J."/>
            <person name="Probst A.J."/>
            <person name="Thomas B.C."/>
            <person name="Singh A."/>
            <person name="Wilkins M.J."/>
            <person name="Karaoz U."/>
            <person name="Brodie E.L."/>
            <person name="Williams K.H."/>
            <person name="Hubbard S.S."/>
            <person name="Banfield J.F."/>
        </authorList>
    </citation>
    <scope>NUCLEOTIDE SEQUENCE [LARGE SCALE GENOMIC DNA]</scope>
</reference>
<dbReference type="EMBL" id="MHOD01000012">
    <property type="protein sequence ID" value="OGZ58251.1"/>
    <property type="molecule type" value="Genomic_DNA"/>
</dbReference>
<feature type="compositionally biased region" description="Basic and acidic residues" evidence="1">
    <location>
        <begin position="142"/>
        <end position="164"/>
    </location>
</feature>
<dbReference type="STRING" id="1802158.A2827_02365"/>
<accession>A0A1G2H7L4</accession>
<keyword evidence="2" id="KW-1133">Transmembrane helix</keyword>
<sequence length="609" mass="66951">MDSYIIQIKSQDELTLLIDKIVSTEAQRVYLLIPENSRIAQHALNFRLLKREADALGKEIVIVSANPRVQALALKSSIQVHHETEEFKLGAREKNNSNAEAQPKRVGDITPPPASQFIKGTEIGEAGQGERGVAEVSVSSSNKKDSASFGGKEDAGNNLAERRVKTPNEAITKKLFLLPSLGSVKLLLPKGNFRRDKSKPNAVPSGDLKIARLLDSRKKISRGIFSASKIKVFKAILGFLVLISGSITAFTFYSILPSSKIFVKPVSEDLSFELFIKGDANISEINEKNLTIPSQIFEKTEEVSKVVKSSGEKEIKERARGRIRVYNSYSSEPQTLVKTTRFISEDGKIFRTTETIVVPGAKVEGGEIVGSSIFVNVEGSETGAEYNIGPSSFSIPGFKGTPKYLAFYGKSEESMSGGKIAKVKVITENDYNTVVSHIERDLKTQSTESLKSLIPAGFFVPDEAYEISDVSIISQSKIGDEAEAFSVLGRVSLKAFAILEKDAFDLLSNDFTSRFPAMRLSDNQAKMTFDVKSKDFKDGIIGITLSSNMEAFAVISVDEMKEKVIGKSEVDVRRVLSSYPGVKEAKVTFWPFWVNSIPDDPSRIEIIIE</sequence>
<comment type="caution">
    <text evidence="3">The sequence shown here is derived from an EMBL/GenBank/DDBJ whole genome shotgun (WGS) entry which is preliminary data.</text>
</comment>
<gene>
    <name evidence="3" type="ORF">A2827_02365</name>
</gene>
<keyword evidence="2" id="KW-0472">Membrane</keyword>
<proteinExistence type="predicted"/>
<evidence type="ECO:0008006" key="5">
    <source>
        <dbReference type="Google" id="ProtNLM"/>
    </source>
</evidence>
<feature type="transmembrane region" description="Helical" evidence="2">
    <location>
        <begin position="232"/>
        <end position="256"/>
    </location>
</feature>
<dbReference type="Proteomes" id="UP000177932">
    <property type="component" value="Unassembled WGS sequence"/>
</dbReference>
<dbReference type="AlphaFoldDB" id="A0A1G2H7L4"/>
<evidence type="ECO:0000256" key="1">
    <source>
        <dbReference type="SAM" id="MobiDB-lite"/>
    </source>
</evidence>
<keyword evidence="2" id="KW-0812">Transmembrane</keyword>
<evidence type="ECO:0000256" key="2">
    <source>
        <dbReference type="SAM" id="Phobius"/>
    </source>
</evidence>
<organism evidence="3 4">
    <name type="scientific">Candidatus Spechtbacteria bacterium RIFCSPHIGHO2_01_FULL_43_30</name>
    <dbReference type="NCBI Taxonomy" id="1802158"/>
    <lineage>
        <taxon>Bacteria</taxon>
        <taxon>Candidatus Spechtiibacteriota</taxon>
    </lineage>
</organism>
<protein>
    <recommendedName>
        <fullName evidence="5">Baseplate protein J-like domain-containing protein</fullName>
    </recommendedName>
</protein>
<name>A0A1G2H7L4_9BACT</name>
<evidence type="ECO:0000313" key="4">
    <source>
        <dbReference type="Proteomes" id="UP000177932"/>
    </source>
</evidence>